<reference evidence="2" key="1">
    <citation type="submission" date="2018-05" db="EMBL/GenBank/DDBJ databases">
        <authorList>
            <person name="Lanie J.A."/>
            <person name="Ng W.-L."/>
            <person name="Kazmierczak K.M."/>
            <person name="Andrzejewski T.M."/>
            <person name="Davidsen T.M."/>
            <person name="Wayne K.J."/>
            <person name="Tettelin H."/>
            <person name="Glass J.I."/>
            <person name="Rusch D."/>
            <person name="Podicherti R."/>
            <person name="Tsui H.-C.T."/>
            <person name="Winkler M.E."/>
        </authorList>
    </citation>
    <scope>NUCLEOTIDE SEQUENCE</scope>
</reference>
<dbReference type="NCBIfam" id="TIGR01300">
    <property type="entry name" value="CPA3_mnhG_phaG"/>
    <property type="match status" value="1"/>
</dbReference>
<dbReference type="InterPro" id="IPR005133">
    <property type="entry name" value="PhaG_MnhG_YufB"/>
</dbReference>
<evidence type="ECO:0000313" key="2">
    <source>
        <dbReference type="EMBL" id="SVA15159.1"/>
    </source>
</evidence>
<name>A0A381TH64_9ZZZZ</name>
<dbReference type="GO" id="GO:0015385">
    <property type="term" value="F:sodium:proton antiporter activity"/>
    <property type="evidence" value="ECO:0007669"/>
    <property type="project" value="TreeGrafter"/>
</dbReference>
<accession>A0A381TH64</accession>
<feature type="transmembrane region" description="Helical" evidence="1">
    <location>
        <begin position="36"/>
        <end position="52"/>
    </location>
</feature>
<dbReference type="PANTHER" id="PTHR34703:SF1">
    <property type="entry name" value="ANTIPORTER SUBUNIT MNHG2-RELATED"/>
    <property type="match status" value="1"/>
</dbReference>
<feature type="transmembrane region" description="Helical" evidence="1">
    <location>
        <begin position="6"/>
        <end position="24"/>
    </location>
</feature>
<sequence length="111" mass="11194">VSLVSGLGFMLIGVCGIVRLPDAYQRLHASSKCSTLGLLGLLTGAAIHIGTPESVMKAVVTIAFAFVAMPVGSHVLAKSAHASGMRQWESTLSDELAEDLAGDQGGGGAGS</sequence>
<proteinExistence type="predicted"/>
<dbReference type="AlphaFoldDB" id="A0A381TH64"/>
<feature type="non-terminal residue" evidence="2">
    <location>
        <position position="1"/>
    </location>
</feature>
<evidence type="ECO:0000256" key="1">
    <source>
        <dbReference type="SAM" id="Phobius"/>
    </source>
</evidence>
<dbReference type="PANTHER" id="PTHR34703">
    <property type="entry name" value="ANTIPORTER SUBUNIT MNHG2-RELATED"/>
    <property type="match status" value="1"/>
</dbReference>
<keyword evidence="1" id="KW-1133">Transmembrane helix</keyword>
<keyword evidence="1" id="KW-0472">Membrane</keyword>
<feature type="transmembrane region" description="Helical" evidence="1">
    <location>
        <begin position="58"/>
        <end position="77"/>
    </location>
</feature>
<protein>
    <recommendedName>
        <fullName evidence="3">Na+/H+ antiporter subunit G</fullName>
    </recommendedName>
</protein>
<evidence type="ECO:0008006" key="3">
    <source>
        <dbReference type="Google" id="ProtNLM"/>
    </source>
</evidence>
<dbReference type="EMBL" id="UINC01004550">
    <property type="protein sequence ID" value="SVA15159.1"/>
    <property type="molecule type" value="Genomic_DNA"/>
</dbReference>
<dbReference type="Pfam" id="PF03334">
    <property type="entry name" value="PhaG_MnhG_YufB"/>
    <property type="match status" value="1"/>
</dbReference>
<gene>
    <name evidence="2" type="ORF">METZ01_LOCUS68013</name>
</gene>
<keyword evidence="1" id="KW-0812">Transmembrane</keyword>
<organism evidence="2">
    <name type="scientific">marine metagenome</name>
    <dbReference type="NCBI Taxonomy" id="408172"/>
    <lineage>
        <taxon>unclassified sequences</taxon>
        <taxon>metagenomes</taxon>
        <taxon>ecological metagenomes</taxon>
    </lineage>
</organism>